<feature type="transmembrane region" description="Helical" evidence="2">
    <location>
        <begin position="16"/>
        <end position="32"/>
    </location>
</feature>
<sequence length="307" mass="33843">MVGSCLLLFDSALNPLHYTVYVFLLLISRLLFDSITMYGWESMIPLGFFAATGFYNFIDGSVQAAASLITNELGAGNATGAKFTTIVSLVTSLIVGLLFLTLIMSFPDTLAMIFTSSSSVITMVNELAVLLALTILVNCIQPILSGVAVGCGWQALVAYVNIGSYYLGIWAGIISGTVVQTLILSIFTIRCNWDKELWHIVGPSIFYRIASNTMNITTQVLAGHLGDLELASISIANNVIVGLNFVFLYFMIFGTPVLSNFLEQCTYDFFKATQFHMWQKVQIHHFVLCFDHEEAVAINEKDKIFTK</sequence>
<dbReference type="PANTHER" id="PTHR11206">
    <property type="entry name" value="MULTIDRUG RESISTANCE PROTEIN"/>
    <property type="match status" value="1"/>
</dbReference>
<organism evidence="3 4">
    <name type="scientific">Escallonia herrerae</name>
    <dbReference type="NCBI Taxonomy" id="1293975"/>
    <lineage>
        <taxon>Eukaryota</taxon>
        <taxon>Viridiplantae</taxon>
        <taxon>Streptophyta</taxon>
        <taxon>Embryophyta</taxon>
        <taxon>Tracheophyta</taxon>
        <taxon>Spermatophyta</taxon>
        <taxon>Magnoliopsida</taxon>
        <taxon>eudicotyledons</taxon>
        <taxon>Gunneridae</taxon>
        <taxon>Pentapetalae</taxon>
        <taxon>asterids</taxon>
        <taxon>campanulids</taxon>
        <taxon>Escalloniales</taxon>
        <taxon>Escalloniaceae</taxon>
        <taxon>Escallonia</taxon>
    </lineage>
</organism>
<dbReference type="AlphaFoldDB" id="A0AA88WC24"/>
<evidence type="ECO:0000313" key="3">
    <source>
        <dbReference type="EMBL" id="KAK3023254.1"/>
    </source>
</evidence>
<name>A0AA88WC24_9ASTE</name>
<evidence type="ECO:0000256" key="2">
    <source>
        <dbReference type="SAM" id="Phobius"/>
    </source>
</evidence>
<keyword evidence="2" id="KW-0472">Membrane</keyword>
<dbReference type="GO" id="GO:0015297">
    <property type="term" value="F:antiporter activity"/>
    <property type="evidence" value="ECO:0007669"/>
    <property type="project" value="InterPro"/>
</dbReference>
<evidence type="ECO:0000313" key="4">
    <source>
        <dbReference type="Proteomes" id="UP001188597"/>
    </source>
</evidence>
<accession>A0AA88WC24</accession>
<evidence type="ECO:0000256" key="1">
    <source>
        <dbReference type="ARBA" id="ARBA00010199"/>
    </source>
</evidence>
<keyword evidence="2" id="KW-1133">Transmembrane helix</keyword>
<keyword evidence="2" id="KW-0812">Transmembrane</keyword>
<dbReference type="GO" id="GO:0042910">
    <property type="term" value="F:xenobiotic transmembrane transporter activity"/>
    <property type="evidence" value="ECO:0007669"/>
    <property type="project" value="InterPro"/>
</dbReference>
<feature type="transmembrane region" description="Helical" evidence="2">
    <location>
        <begin position="86"/>
        <end position="106"/>
    </location>
</feature>
<gene>
    <name evidence="3" type="ORF">RJ639_044420</name>
</gene>
<feature type="transmembrane region" description="Helical" evidence="2">
    <location>
        <begin position="231"/>
        <end position="252"/>
    </location>
</feature>
<dbReference type="Proteomes" id="UP001188597">
    <property type="component" value="Unassembled WGS sequence"/>
</dbReference>
<comment type="similarity">
    <text evidence="1">Belongs to the multi antimicrobial extrusion (MATE) (TC 2.A.66.1) family.</text>
</comment>
<dbReference type="GO" id="GO:0016020">
    <property type="term" value="C:membrane"/>
    <property type="evidence" value="ECO:0007669"/>
    <property type="project" value="InterPro"/>
</dbReference>
<dbReference type="InterPro" id="IPR002528">
    <property type="entry name" value="MATE_fam"/>
</dbReference>
<feature type="transmembrane region" description="Helical" evidence="2">
    <location>
        <begin position="127"/>
        <end position="149"/>
    </location>
</feature>
<dbReference type="EMBL" id="JAVXUP010000666">
    <property type="protein sequence ID" value="KAK3023254.1"/>
    <property type="molecule type" value="Genomic_DNA"/>
</dbReference>
<protein>
    <submittedName>
        <fullName evidence="3">Uncharacterized protein</fullName>
    </submittedName>
</protein>
<reference evidence="3" key="1">
    <citation type="submission" date="2022-12" db="EMBL/GenBank/DDBJ databases">
        <title>Draft genome assemblies for two species of Escallonia (Escalloniales).</title>
        <authorList>
            <person name="Chanderbali A."/>
            <person name="Dervinis C."/>
            <person name="Anghel I."/>
            <person name="Soltis D."/>
            <person name="Soltis P."/>
            <person name="Zapata F."/>
        </authorList>
    </citation>
    <scope>NUCLEOTIDE SEQUENCE</scope>
    <source>
        <strain evidence="3">UCBG64.0493</strain>
        <tissue evidence="3">Leaf</tissue>
    </source>
</reference>
<dbReference type="Pfam" id="PF01554">
    <property type="entry name" value="MatE"/>
    <property type="match status" value="1"/>
</dbReference>
<proteinExistence type="inferred from homology"/>
<comment type="caution">
    <text evidence="3">The sequence shown here is derived from an EMBL/GenBank/DDBJ whole genome shotgun (WGS) entry which is preliminary data.</text>
</comment>
<feature type="transmembrane region" description="Helical" evidence="2">
    <location>
        <begin position="169"/>
        <end position="193"/>
    </location>
</feature>
<keyword evidence="4" id="KW-1185">Reference proteome</keyword>